<evidence type="ECO:0000256" key="4">
    <source>
        <dbReference type="ARBA" id="ARBA00022475"/>
    </source>
</evidence>
<comment type="subcellular location">
    <subcellularLocation>
        <location evidence="1">Cell membrane</location>
        <topology evidence="1">Multi-pass membrane protein</topology>
    </subcellularLocation>
</comment>
<reference evidence="11" key="1">
    <citation type="submission" date="2017-04" db="EMBL/GenBank/DDBJ databases">
        <authorList>
            <person name="Varghese N."/>
            <person name="Submissions S."/>
        </authorList>
    </citation>
    <scope>NUCLEOTIDE SEQUENCE [LARGE SCALE GENOMIC DNA]</scope>
    <source>
        <strain evidence="11">DSM 23072</strain>
    </source>
</reference>
<proteinExistence type="inferred from homology"/>
<feature type="domain" description="Major facilitator superfamily (MFS) profile" evidence="9">
    <location>
        <begin position="12"/>
        <end position="390"/>
    </location>
</feature>
<keyword evidence="5 8" id="KW-0812">Transmembrane</keyword>
<evidence type="ECO:0000256" key="1">
    <source>
        <dbReference type="ARBA" id="ARBA00004651"/>
    </source>
</evidence>
<dbReference type="InterPro" id="IPR036259">
    <property type="entry name" value="MFS_trans_sf"/>
</dbReference>
<dbReference type="Gene3D" id="1.20.1250.20">
    <property type="entry name" value="MFS general substrate transporter like domains"/>
    <property type="match status" value="1"/>
</dbReference>
<feature type="transmembrane region" description="Helical" evidence="8">
    <location>
        <begin position="166"/>
        <end position="186"/>
    </location>
</feature>
<name>A0A1W1VB94_9PAST</name>
<keyword evidence="6 8" id="KW-1133">Transmembrane helix</keyword>
<sequence length="390" mass="42994">MIKLKTRDYFWATLVLSLSSFLVFSNLYVVQPLLSLFAERYAVSLNRANWIFAAASLGMSLCLIPWALLADRFGRRLVMLLSLGLSAFFSLSLVFSHSVGAWILLRFLQGIALAGLPAVAIAYISEEFEAEAVMPAIGIYIAANSIGGISGRILGGMLAEIFGLNAPMLFTALLTFGGAVLTYFYLPKERHFSAQSLGLKTIMANLCGHIKNPLLWRTFLISGICFGMFVNMFSVIGLRLQQAPWLLSTLQVSLLFLCYLSGTFAASMAGRFSRRFSAPRGMLFGWLLLMFGMLLLISQSLWILVIGLLLCSIGFFFTHALASAWVGKNATHARALASALYLSSYYLGASVGGNYLLTVWQHFGWNWVAPSAMLLLCLVLWLLSGMFRVR</sequence>
<dbReference type="PANTHER" id="PTHR43271">
    <property type="entry name" value="BLL2771 PROTEIN"/>
    <property type="match status" value="1"/>
</dbReference>
<gene>
    <name evidence="10" type="ORF">SAMN05660772_01576</name>
</gene>
<feature type="transmembrane region" description="Helical" evidence="8">
    <location>
        <begin position="136"/>
        <end position="154"/>
    </location>
</feature>
<evidence type="ECO:0000313" key="11">
    <source>
        <dbReference type="Proteomes" id="UP000192408"/>
    </source>
</evidence>
<dbReference type="PANTHER" id="PTHR43271:SF1">
    <property type="entry name" value="INNER MEMBRANE TRANSPORT PROTEIN YNFM"/>
    <property type="match status" value="1"/>
</dbReference>
<dbReference type="PROSITE" id="PS50850">
    <property type="entry name" value="MFS"/>
    <property type="match status" value="1"/>
</dbReference>
<feature type="transmembrane region" description="Helical" evidence="8">
    <location>
        <begin position="77"/>
        <end position="95"/>
    </location>
</feature>
<keyword evidence="3" id="KW-0813">Transport</keyword>
<evidence type="ECO:0000256" key="2">
    <source>
        <dbReference type="ARBA" id="ARBA00008335"/>
    </source>
</evidence>
<evidence type="ECO:0000256" key="3">
    <source>
        <dbReference type="ARBA" id="ARBA00022448"/>
    </source>
</evidence>
<dbReference type="InterPro" id="IPR020846">
    <property type="entry name" value="MFS_dom"/>
</dbReference>
<feature type="transmembrane region" description="Helical" evidence="8">
    <location>
        <begin position="281"/>
        <end position="297"/>
    </location>
</feature>
<feature type="transmembrane region" description="Helical" evidence="8">
    <location>
        <begin position="339"/>
        <end position="357"/>
    </location>
</feature>
<dbReference type="EMBL" id="FWWV01000069">
    <property type="protein sequence ID" value="SMB90628.1"/>
    <property type="molecule type" value="Genomic_DNA"/>
</dbReference>
<feature type="transmembrane region" description="Helical" evidence="8">
    <location>
        <begin position="303"/>
        <end position="327"/>
    </location>
</feature>
<feature type="transmembrane region" description="Helical" evidence="8">
    <location>
        <begin position="50"/>
        <end position="70"/>
    </location>
</feature>
<protein>
    <submittedName>
        <fullName evidence="10">Predicted arabinose efflux permease, MFS family</fullName>
    </submittedName>
</protein>
<evidence type="ECO:0000256" key="8">
    <source>
        <dbReference type="SAM" id="Phobius"/>
    </source>
</evidence>
<organism evidence="10 11">
    <name type="scientific">Pasteurella testudinis DSM 23072</name>
    <dbReference type="NCBI Taxonomy" id="1122938"/>
    <lineage>
        <taxon>Bacteria</taxon>
        <taxon>Pseudomonadati</taxon>
        <taxon>Pseudomonadota</taxon>
        <taxon>Gammaproteobacteria</taxon>
        <taxon>Pasteurellales</taxon>
        <taxon>Pasteurellaceae</taxon>
        <taxon>Pasteurella</taxon>
    </lineage>
</organism>
<feature type="transmembrane region" description="Helical" evidence="8">
    <location>
        <begin position="9"/>
        <end position="30"/>
    </location>
</feature>
<dbReference type="GO" id="GO:0005886">
    <property type="term" value="C:plasma membrane"/>
    <property type="evidence" value="ECO:0007669"/>
    <property type="project" value="UniProtKB-SubCell"/>
</dbReference>
<dbReference type="SUPFAM" id="SSF103473">
    <property type="entry name" value="MFS general substrate transporter"/>
    <property type="match status" value="1"/>
</dbReference>
<accession>A0A1W1VB94</accession>
<evidence type="ECO:0000313" key="10">
    <source>
        <dbReference type="EMBL" id="SMB90628.1"/>
    </source>
</evidence>
<dbReference type="GO" id="GO:0022857">
    <property type="term" value="F:transmembrane transporter activity"/>
    <property type="evidence" value="ECO:0007669"/>
    <property type="project" value="InterPro"/>
</dbReference>
<feature type="transmembrane region" description="Helical" evidence="8">
    <location>
        <begin position="219"/>
        <end position="238"/>
    </location>
</feature>
<keyword evidence="7 8" id="KW-0472">Membrane</keyword>
<keyword evidence="4" id="KW-1003">Cell membrane</keyword>
<comment type="similarity">
    <text evidence="2">Belongs to the major facilitator superfamily.</text>
</comment>
<dbReference type="RefSeq" id="WP_084258190.1">
    <property type="nucleotide sequence ID" value="NZ_FWWV01000069.1"/>
</dbReference>
<dbReference type="Pfam" id="PF07690">
    <property type="entry name" value="MFS_1"/>
    <property type="match status" value="1"/>
</dbReference>
<dbReference type="Proteomes" id="UP000192408">
    <property type="component" value="Unassembled WGS sequence"/>
</dbReference>
<dbReference type="STRING" id="1122938.SAMN05660772_01576"/>
<evidence type="ECO:0000256" key="6">
    <source>
        <dbReference type="ARBA" id="ARBA00022989"/>
    </source>
</evidence>
<evidence type="ECO:0000259" key="9">
    <source>
        <dbReference type="PROSITE" id="PS50850"/>
    </source>
</evidence>
<evidence type="ECO:0000256" key="7">
    <source>
        <dbReference type="ARBA" id="ARBA00023136"/>
    </source>
</evidence>
<feature type="transmembrane region" description="Helical" evidence="8">
    <location>
        <begin position="250"/>
        <end position="269"/>
    </location>
</feature>
<feature type="transmembrane region" description="Helical" evidence="8">
    <location>
        <begin position="363"/>
        <end position="383"/>
    </location>
</feature>
<feature type="transmembrane region" description="Helical" evidence="8">
    <location>
        <begin position="101"/>
        <end position="124"/>
    </location>
</feature>
<keyword evidence="11" id="KW-1185">Reference proteome</keyword>
<evidence type="ECO:0000256" key="5">
    <source>
        <dbReference type="ARBA" id="ARBA00022692"/>
    </source>
</evidence>
<dbReference type="InterPro" id="IPR011701">
    <property type="entry name" value="MFS"/>
</dbReference>
<dbReference type="AlphaFoldDB" id="A0A1W1VB94"/>
<dbReference type="CDD" id="cd17324">
    <property type="entry name" value="MFS_NepI_like"/>
    <property type="match status" value="1"/>
</dbReference>